<dbReference type="HOGENOM" id="CLU_1694924_0_0_1"/>
<dbReference type="AlphaFoldDB" id="H3BKF4"/>
<keyword evidence="4" id="KW-1185">Reference proteome</keyword>
<reference evidence="2 4" key="1">
    <citation type="journal article" date="2009" name="PLoS Biol.">
        <title>Lineage-specific biology revealed by a finished genome assembly of the mouse.</title>
        <authorList>
            <consortium name="Mouse Genome Sequencing Consortium"/>
            <person name="Church D.M."/>
            <person name="Goodstadt L."/>
            <person name="Hillier L.W."/>
            <person name="Zody M.C."/>
            <person name="Goldstein S."/>
            <person name="She X."/>
            <person name="Bult C.J."/>
            <person name="Agarwala R."/>
            <person name="Cherry J.L."/>
            <person name="DiCuccio M."/>
            <person name="Hlavina W."/>
            <person name="Kapustin Y."/>
            <person name="Meric P."/>
            <person name="Maglott D."/>
            <person name="Birtle Z."/>
            <person name="Marques A.C."/>
            <person name="Graves T."/>
            <person name="Zhou S."/>
            <person name="Teague B."/>
            <person name="Potamousis K."/>
            <person name="Churas C."/>
            <person name="Place M."/>
            <person name="Herschleb J."/>
            <person name="Runnheim R."/>
            <person name="Forrest D."/>
            <person name="Amos-Landgraf J."/>
            <person name="Schwartz D.C."/>
            <person name="Cheng Z."/>
            <person name="Lindblad-Toh K."/>
            <person name="Eichler E.E."/>
            <person name="Ponting C.P."/>
        </authorList>
    </citation>
    <scope>NUCLEOTIDE SEQUENCE [LARGE SCALE GENOMIC DNA]</scope>
    <source>
        <strain evidence="2 4">C57BL/6J</strain>
    </source>
</reference>
<dbReference type="Bgee" id="ENSMUSG00000093485">
    <property type="expression patterns" value="Expressed in bone marrow and 58 other cell types or tissues"/>
</dbReference>
<evidence type="ECO:0000256" key="1">
    <source>
        <dbReference type="SAM" id="MobiDB-lite"/>
    </source>
</evidence>
<sequence length="155" mass="16785">MESGAYGAANAGGSFDLRRFLSQPQVVTRLVSMPPRRPGPPGGTSWMSPMEMAKGRNWTSTFPMRIPRVRWAGPTVPSRQPAVRLTSAPCLVLQLSLCSCSCMEDTGRVEDHFENSLPEAVRTPSPHSVCTSESLQKRGSISHCLACPPCTVSLL</sequence>
<reference evidence="2" key="3">
    <citation type="submission" date="2025-08" db="UniProtKB">
        <authorList>
            <consortium name="Ensembl"/>
        </authorList>
    </citation>
    <scope>IDENTIFICATION</scope>
    <source>
        <strain evidence="2">C57BL/6J</strain>
    </source>
</reference>
<dbReference type="PaxDb" id="10090-ENSMUSP00000135368"/>
<feature type="region of interest" description="Disordered" evidence="1">
    <location>
        <begin position="31"/>
        <end position="50"/>
    </location>
</feature>
<dbReference type="RNAct" id="H3BKF4">
    <property type="molecule type" value="protein"/>
</dbReference>
<gene>
    <name evidence="2 3" type="primary">Gm20708</name>
</gene>
<dbReference type="UCSC" id="uc007mny.2">
    <property type="organism name" value="mouse"/>
</dbReference>
<evidence type="ECO:0000313" key="4">
    <source>
        <dbReference type="Proteomes" id="UP000000589"/>
    </source>
</evidence>
<reference evidence="2 4" key="2">
    <citation type="journal article" date="2011" name="PLoS Biol.">
        <title>Modernizing reference genome assemblies.</title>
        <authorList>
            <person name="Church D.M."/>
            <person name="Schneider V.A."/>
            <person name="Graves T."/>
            <person name="Auger K."/>
            <person name="Cunningham F."/>
            <person name="Bouk N."/>
            <person name="Chen H.C."/>
            <person name="Agarwala R."/>
            <person name="McLaren W.M."/>
            <person name="Ritchie G.R."/>
            <person name="Albracht D."/>
            <person name="Kremitzki M."/>
            <person name="Rock S."/>
            <person name="Kotkiewicz H."/>
            <person name="Kremitzki C."/>
            <person name="Wollam A."/>
            <person name="Trani L."/>
            <person name="Fulton L."/>
            <person name="Fulton R."/>
            <person name="Matthews L."/>
            <person name="Whitehead S."/>
            <person name="Chow W."/>
            <person name="Torrance J."/>
            <person name="Dunn M."/>
            <person name="Harden G."/>
            <person name="Threadgold G."/>
            <person name="Wood J."/>
            <person name="Collins J."/>
            <person name="Heath P."/>
            <person name="Griffiths G."/>
            <person name="Pelan S."/>
            <person name="Grafham D."/>
            <person name="Eichler E.E."/>
            <person name="Weinstock G."/>
            <person name="Mardis E.R."/>
            <person name="Wilson R.K."/>
            <person name="Howe K."/>
            <person name="Flicek P."/>
            <person name="Hubbard T."/>
        </authorList>
    </citation>
    <scope>NUCLEOTIDE SEQUENCE [LARGE SCALE GENOMIC DNA]</scope>
    <source>
        <strain evidence="2 4">C57BL/6J</strain>
    </source>
</reference>
<evidence type="ECO:0000313" key="2">
    <source>
        <dbReference type="Ensembl" id="ENSMUSP00000135368.2"/>
    </source>
</evidence>
<reference evidence="2" key="4">
    <citation type="submission" date="2025-09" db="UniProtKB">
        <authorList>
            <consortium name="Ensembl"/>
        </authorList>
    </citation>
    <scope>IDENTIFICATION</scope>
    <source>
        <strain evidence="2">C57BL/6J</strain>
    </source>
</reference>
<protein>
    <submittedName>
        <fullName evidence="2">Predicted gene 20708</fullName>
    </submittedName>
</protein>
<organism evidence="2 4">
    <name type="scientific">Mus musculus</name>
    <name type="common">Mouse</name>
    <dbReference type="NCBI Taxonomy" id="10090"/>
    <lineage>
        <taxon>Eukaryota</taxon>
        <taxon>Metazoa</taxon>
        <taxon>Chordata</taxon>
        <taxon>Craniata</taxon>
        <taxon>Vertebrata</taxon>
        <taxon>Euteleostomi</taxon>
        <taxon>Mammalia</taxon>
        <taxon>Eutheria</taxon>
        <taxon>Euarchontoglires</taxon>
        <taxon>Glires</taxon>
        <taxon>Rodentia</taxon>
        <taxon>Myomorpha</taxon>
        <taxon>Muroidea</taxon>
        <taxon>Muridae</taxon>
        <taxon>Murinae</taxon>
        <taxon>Mus</taxon>
        <taxon>Mus</taxon>
    </lineage>
</organism>
<dbReference type="Ensembl" id="ENSMUST00000132298.2">
    <property type="protein sequence ID" value="ENSMUSP00000135368.2"/>
    <property type="gene ID" value="ENSMUSG00000093485.2"/>
</dbReference>
<evidence type="ECO:0000313" key="3">
    <source>
        <dbReference type="MGI" id="MGI:5313155"/>
    </source>
</evidence>
<dbReference type="STRING" id="10090.ENSMUSP00000135368"/>
<dbReference type="AGR" id="MGI:5313155"/>
<dbReference type="VEuPathDB" id="HostDB:ENSMUSG00000093485"/>
<dbReference type="MGI" id="MGI:5313155">
    <property type="gene designation" value="Gm20708"/>
</dbReference>
<accession>H3BKF4</accession>
<proteinExistence type="predicted"/>
<name>H3BKF4_MOUSE</name>
<dbReference type="Proteomes" id="UP000000589">
    <property type="component" value="Chromosome 11"/>
</dbReference>